<dbReference type="RefSeq" id="WP_006068138.1">
    <property type="nucleotide sequence ID" value="NZ_AOHY01000059.1"/>
</dbReference>
<dbReference type="Gene3D" id="3.40.50.620">
    <property type="entry name" value="HUPs"/>
    <property type="match status" value="1"/>
</dbReference>
<gene>
    <name evidence="1" type="ORF">C494_20168</name>
</gene>
<dbReference type="eggNOG" id="arCOG00121">
    <property type="taxonomic scope" value="Archaea"/>
</dbReference>
<evidence type="ECO:0000313" key="1">
    <source>
        <dbReference type="EMBL" id="ELY42656.1"/>
    </source>
</evidence>
<keyword evidence="2" id="KW-1185">Reference proteome</keyword>
<dbReference type="AlphaFoldDB" id="L9W033"/>
<accession>L9W033</accession>
<sequence length="573" mass="64977">MAEVVQLCFRSNSEKRVDKDDIQHLSERVLPDNFTPDPPVVVENDRYLIGVLNPRGAYVREDSVGLGTILDDDWTELGSQTPEGSFAIFRNDSKYTELVSDIVGSRTIWYGFTDELFVASTLQRAVVSFLQEYTPDPQAQAWMLSAGMLGPYRSWAKEVEQLRPNTILRLDRDSWEIENRHRPATFETVNRSPKEHYREMVDAIEETFSEWSVSPSSEVLTLSGGYDSRALLHHLSSTHPEIETLTWGTPQSQETELSDADIAQRLAQSYNVEHRFESLETTDVSIETVIERFIQAGEGRIDHLSGYLDGFSLWEGLHTRGTERVIRGDEGFGWIPPITRFTSPAHVRQGVGLTKMSDYDDLDTFDFSRQRLPDHLDRMENEHLGDWRDRLYHDVRIPTTLAALNGLKSPYVELSNPLLSARIISCVRQQPVELRDDKNLFKQYVDSISPDVPYATRSANPSLSSVLSTPEAVAYLDSELERAATSTELPQELVAHIHEHIEPSPPSPETHSSSVSNFVSMVKAHAPRTVIDAIKRFSDDNISPDYNRLALRIVIIVRMNEILREDADMGYSA</sequence>
<dbReference type="SUPFAM" id="SSF56235">
    <property type="entry name" value="N-terminal nucleophile aminohydrolases (Ntn hydrolases)"/>
    <property type="match status" value="1"/>
</dbReference>
<protein>
    <recommendedName>
        <fullName evidence="3">Asparagine synthetase domain-containing protein</fullName>
    </recommendedName>
</protein>
<dbReference type="OrthoDB" id="8692at2157"/>
<dbReference type="InterPro" id="IPR029055">
    <property type="entry name" value="Ntn_hydrolases_N"/>
</dbReference>
<comment type="caution">
    <text evidence="1">The sequence shown here is derived from an EMBL/GenBank/DDBJ whole genome shotgun (WGS) entry which is preliminary data.</text>
</comment>
<dbReference type="SUPFAM" id="SSF52402">
    <property type="entry name" value="Adenine nucleotide alpha hydrolases-like"/>
    <property type="match status" value="1"/>
</dbReference>
<dbReference type="STRING" id="1227500.C494_20168"/>
<reference evidence="1 2" key="1">
    <citation type="journal article" date="2014" name="PLoS Genet.">
        <title>Phylogenetically driven sequencing of extremely halophilic archaea reveals strategies for static and dynamic osmo-response.</title>
        <authorList>
            <person name="Becker E.A."/>
            <person name="Seitzer P.M."/>
            <person name="Tritt A."/>
            <person name="Larsen D."/>
            <person name="Krusor M."/>
            <person name="Yao A.I."/>
            <person name="Wu D."/>
            <person name="Madern D."/>
            <person name="Eisen J.A."/>
            <person name="Darling A.E."/>
            <person name="Facciotti M.T."/>
        </authorList>
    </citation>
    <scope>NUCLEOTIDE SEQUENCE [LARGE SCALE GENOMIC DNA]</scope>
    <source>
        <strain evidence="1 2">JCM 10635</strain>
    </source>
</reference>
<name>L9W033_9EURY</name>
<dbReference type="EMBL" id="AOHY01000059">
    <property type="protein sequence ID" value="ELY42656.1"/>
    <property type="molecule type" value="Genomic_DNA"/>
</dbReference>
<proteinExistence type="predicted"/>
<organism evidence="1 2">
    <name type="scientific">Natronorubrum bangense JCM 10635</name>
    <dbReference type="NCBI Taxonomy" id="1227500"/>
    <lineage>
        <taxon>Archaea</taxon>
        <taxon>Methanobacteriati</taxon>
        <taxon>Methanobacteriota</taxon>
        <taxon>Stenosarchaea group</taxon>
        <taxon>Halobacteria</taxon>
        <taxon>Halobacteriales</taxon>
        <taxon>Natrialbaceae</taxon>
        <taxon>Natronorubrum</taxon>
    </lineage>
</organism>
<dbReference type="PATRIC" id="fig|1227500.6.peg.4074"/>
<evidence type="ECO:0008006" key="3">
    <source>
        <dbReference type="Google" id="ProtNLM"/>
    </source>
</evidence>
<evidence type="ECO:0000313" key="2">
    <source>
        <dbReference type="Proteomes" id="UP000011690"/>
    </source>
</evidence>
<dbReference type="InterPro" id="IPR014729">
    <property type="entry name" value="Rossmann-like_a/b/a_fold"/>
</dbReference>
<dbReference type="Proteomes" id="UP000011690">
    <property type="component" value="Unassembled WGS sequence"/>
</dbReference>